<sequence>MKSVRDNGFTLIEVLIAMTLLSVMVVLLFASLRIAAESWNAGESKVSALNNKAVVYQFFKRHLTTIRPVPMLDERGDQAADGQQAFQGLMQSLRFVAALPASSARKGLQIFTITLAPDDPSTLWVNLTPYRQADADAEVDATPARPEILLENIEELRFSYFGKTEDVAELQWRDEWTLADRLPSLIKVSIILADGSYWPEMVFPVKITQLATPEAVAEGETSDDVQ</sequence>
<dbReference type="Pfam" id="PF07963">
    <property type="entry name" value="N_methyl"/>
    <property type="match status" value="1"/>
</dbReference>
<keyword evidence="1" id="KW-1133">Transmembrane helix</keyword>
<dbReference type="EMBL" id="CP113517">
    <property type="protein sequence ID" value="WAR43113.1"/>
    <property type="molecule type" value="Genomic_DNA"/>
</dbReference>
<organism evidence="2 3">
    <name type="scientific">Methylomonas rapida</name>
    <dbReference type="NCBI Taxonomy" id="2963939"/>
    <lineage>
        <taxon>Bacteria</taxon>
        <taxon>Pseudomonadati</taxon>
        <taxon>Pseudomonadota</taxon>
        <taxon>Gammaproteobacteria</taxon>
        <taxon>Methylococcales</taxon>
        <taxon>Methylococcaceae</taxon>
        <taxon>Methylomonas</taxon>
    </lineage>
</organism>
<dbReference type="SUPFAM" id="SSF54523">
    <property type="entry name" value="Pili subunits"/>
    <property type="match status" value="1"/>
</dbReference>
<reference evidence="2" key="1">
    <citation type="submission" date="2022-11" db="EMBL/GenBank/DDBJ databases">
        <title>Methylomonas rapida sp. nov., Carotenoid-Producing Obligate Methanotrophs with High Growth Characteristics and Biotechnological Potential.</title>
        <authorList>
            <person name="Tikhonova E.N."/>
            <person name="Suleimanov R.Z."/>
            <person name="Miroshnikov K."/>
            <person name="Oshkin I.Y."/>
            <person name="Belova S.E."/>
            <person name="Danilova O.V."/>
            <person name="Ashikhmin A."/>
            <person name="Konopkin A."/>
            <person name="But S.Y."/>
            <person name="Khmelenina V.N."/>
            <person name="Kuznetsov N."/>
            <person name="Pimenov N.V."/>
            <person name="Dedysh S.N."/>
        </authorList>
    </citation>
    <scope>NUCLEOTIDE SEQUENCE</scope>
    <source>
        <strain evidence="2">MP1</strain>
    </source>
</reference>
<protein>
    <submittedName>
        <fullName evidence="2">Prepilin-type N-terminal cleavage/methylation domain-containing protein</fullName>
    </submittedName>
</protein>
<evidence type="ECO:0000256" key="1">
    <source>
        <dbReference type="SAM" id="Phobius"/>
    </source>
</evidence>
<dbReference type="InterPro" id="IPR045584">
    <property type="entry name" value="Pilin-like"/>
</dbReference>
<proteinExistence type="predicted"/>
<dbReference type="Proteomes" id="UP001162780">
    <property type="component" value="Chromosome"/>
</dbReference>
<gene>
    <name evidence="2" type="ORF">NM686_011965</name>
</gene>
<keyword evidence="1" id="KW-0472">Membrane</keyword>
<accession>A0ABY7GH37</accession>
<evidence type="ECO:0000313" key="3">
    <source>
        <dbReference type="Proteomes" id="UP001162780"/>
    </source>
</evidence>
<dbReference type="NCBIfam" id="TIGR02532">
    <property type="entry name" value="IV_pilin_GFxxxE"/>
    <property type="match status" value="1"/>
</dbReference>
<dbReference type="RefSeq" id="WP_255188090.1">
    <property type="nucleotide sequence ID" value="NZ_CP113517.1"/>
</dbReference>
<name>A0ABY7GH37_9GAMM</name>
<evidence type="ECO:0000313" key="2">
    <source>
        <dbReference type="EMBL" id="WAR43113.1"/>
    </source>
</evidence>
<keyword evidence="1" id="KW-0812">Transmembrane</keyword>
<feature type="transmembrane region" description="Helical" evidence="1">
    <location>
        <begin position="12"/>
        <end position="32"/>
    </location>
</feature>
<dbReference type="InterPro" id="IPR012902">
    <property type="entry name" value="N_methyl_site"/>
</dbReference>
<keyword evidence="3" id="KW-1185">Reference proteome</keyword>